<name>A0A2P2DW41_9LEPT</name>
<dbReference type="SUPFAM" id="SSF53901">
    <property type="entry name" value="Thiolase-like"/>
    <property type="match status" value="1"/>
</dbReference>
<dbReference type="CDD" id="cd00830">
    <property type="entry name" value="KAS_III"/>
    <property type="match status" value="1"/>
</dbReference>
<keyword evidence="6" id="KW-1185">Reference proteome</keyword>
<dbReference type="InterPro" id="IPR013751">
    <property type="entry name" value="ACP_syn_III_N"/>
</dbReference>
<comment type="caution">
    <text evidence="5">The sequence shown here is derived from an EMBL/GenBank/DDBJ whole genome shotgun (WGS) entry which is preliminary data.</text>
</comment>
<evidence type="ECO:0000259" key="3">
    <source>
        <dbReference type="Pfam" id="PF08541"/>
    </source>
</evidence>
<protein>
    <submittedName>
        <fullName evidence="5">Beta-ketoacyl-acyl-carrier-protein synthase III</fullName>
    </submittedName>
</protein>
<organism evidence="5 6">
    <name type="scientific">Leptospira ryugenii</name>
    <dbReference type="NCBI Taxonomy" id="1917863"/>
    <lineage>
        <taxon>Bacteria</taxon>
        <taxon>Pseudomonadati</taxon>
        <taxon>Spirochaetota</taxon>
        <taxon>Spirochaetia</taxon>
        <taxon>Leptospirales</taxon>
        <taxon>Leptospiraceae</taxon>
        <taxon>Leptospira</taxon>
    </lineage>
</organism>
<evidence type="ECO:0000259" key="4">
    <source>
        <dbReference type="Pfam" id="PF08545"/>
    </source>
</evidence>
<dbReference type="Pfam" id="PF08545">
    <property type="entry name" value="ACP_syn_III"/>
    <property type="match status" value="1"/>
</dbReference>
<keyword evidence="2" id="KW-0012">Acyltransferase</keyword>
<dbReference type="GO" id="GO:0006633">
    <property type="term" value="P:fatty acid biosynthetic process"/>
    <property type="evidence" value="ECO:0007669"/>
    <property type="project" value="InterPro"/>
</dbReference>
<dbReference type="GO" id="GO:0044550">
    <property type="term" value="P:secondary metabolite biosynthetic process"/>
    <property type="evidence" value="ECO:0007669"/>
    <property type="project" value="TreeGrafter"/>
</dbReference>
<gene>
    <name evidence="5" type="primary">fabHA</name>
    <name evidence="5" type="ORF">LPTSP4_03430</name>
</gene>
<feature type="domain" description="Beta-ketoacyl-[acyl-carrier-protein] synthase III C-terminal" evidence="3">
    <location>
        <begin position="249"/>
        <end position="336"/>
    </location>
</feature>
<dbReference type="PANTHER" id="PTHR34069:SF2">
    <property type="entry name" value="BETA-KETOACYL-[ACYL-CARRIER-PROTEIN] SYNTHASE III"/>
    <property type="match status" value="1"/>
</dbReference>
<proteinExistence type="predicted"/>
<dbReference type="GO" id="GO:0004315">
    <property type="term" value="F:3-oxoacyl-[acyl-carrier-protein] synthase activity"/>
    <property type="evidence" value="ECO:0007669"/>
    <property type="project" value="InterPro"/>
</dbReference>
<reference evidence="5 6" key="1">
    <citation type="submission" date="2018-02" db="EMBL/GenBank/DDBJ databases">
        <title>Novel Leptospira species isolated from soil and water in Japan.</title>
        <authorList>
            <person name="Nakao R."/>
            <person name="Masuzawa T."/>
        </authorList>
    </citation>
    <scope>NUCLEOTIDE SEQUENCE [LARGE SCALE GENOMIC DNA]</scope>
    <source>
        <strain evidence="5 6">YH101</strain>
    </source>
</reference>
<dbReference type="PANTHER" id="PTHR34069">
    <property type="entry name" value="3-OXOACYL-[ACYL-CARRIER-PROTEIN] SYNTHASE 3"/>
    <property type="match status" value="1"/>
</dbReference>
<evidence type="ECO:0000256" key="1">
    <source>
        <dbReference type="ARBA" id="ARBA00022679"/>
    </source>
</evidence>
<dbReference type="EMBL" id="BFBB01000002">
    <property type="protein sequence ID" value="GBF48843.1"/>
    <property type="molecule type" value="Genomic_DNA"/>
</dbReference>
<dbReference type="InterPro" id="IPR013747">
    <property type="entry name" value="ACP_syn_III_C"/>
</dbReference>
<accession>A0A2P2DW41</accession>
<keyword evidence="1" id="KW-0808">Transferase</keyword>
<dbReference type="Proteomes" id="UP000245133">
    <property type="component" value="Unassembled WGS sequence"/>
</dbReference>
<sequence length="349" mass="38609">MKADIKNVRISHIVTALPKTVVEISSMANVFDQDLESIMKHTGVERIHVASESQCTSDLSEAAANYIFENLGVSRESIGAIVFVSQTPDFIFPPTSTCLQDRLKLRRDITAFDINYGCSGFIYGLFQAAILLNSANIERVLVLAGDTLTRTINQRDRSLRLLIGDGSSATILEKGEGRLYFNIKTDGSGAQHVILPAGGFRNPKSETTKMEHEKEFGNIRSDENFFMNGMEVMNFALKEIPPLIKETLSDVNWTDADVGFYGLHQANKFLIEYVSKKARLDVNKVPISVRNFGNTSPATIPLMLTDQHEKLRQEGRLEKAILCGFGVGLSWGAVTVDLSKTEFVGPIEV</sequence>
<dbReference type="InterPro" id="IPR016039">
    <property type="entry name" value="Thiolase-like"/>
</dbReference>
<dbReference type="Gene3D" id="3.40.47.10">
    <property type="match status" value="1"/>
</dbReference>
<feature type="domain" description="Beta-ketoacyl-[acyl-carrier-protein] synthase III N-terminal" evidence="4">
    <location>
        <begin position="112"/>
        <end position="187"/>
    </location>
</feature>
<dbReference type="Pfam" id="PF08541">
    <property type="entry name" value="ACP_syn_III_C"/>
    <property type="match status" value="1"/>
</dbReference>
<dbReference type="AlphaFoldDB" id="A0A2P2DW41"/>
<evidence type="ECO:0000313" key="6">
    <source>
        <dbReference type="Proteomes" id="UP000245133"/>
    </source>
</evidence>
<dbReference type="RefSeq" id="WP_108973076.1">
    <property type="nucleotide sequence ID" value="NZ_BFBB01000002.1"/>
</dbReference>
<dbReference type="OrthoDB" id="9815506at2"/>
<evidence type="ECO:0000313" key="5">
    <source>
        <dbReference type="EMBL" id="GBF48843.1"/>
    </source>
</evidence>
<evidence type="ECO:0000256" key="2">
    <source>
        <dbReference type="ARBA" id="ARBA00023315"/>
    </source>
</evidence>